<sequence length="407" mass="45409">MSPRPVVGAWMGVVAAEPRSPRPGPFADVVLADRDVKDVAERLLYHSISISDRQDLQATPIETLATNYQKAAMVKKLRVVVAGSEDGVIISRLLEVMPLFGALVELDLELLSPPEDRESMVYSNYCKSDEIVKALVTAPFRLGALKMSDCLLLENLSDIQSLRDVEIVVIYSTGEEPPTDLQHEIVCKWVNPGILGCVLWGTSFGTYDLSRTRTQLPAIYLARDLDSLCGTVSSDSDGPVLLPCIYPTQQERLSLLRSVARDLEGIGYDYSLTGKVSIRDMTLWWDDMPPIQEMQELFEVLMECFPDLVRLCIAIDSYKPMILEEPVTEQLREASCVLAASNITKISLIVIHGVLAPIPLPWEEYVRNADRWKSVLPKLTAVHVHGGHNLDLDEQGQWFENDVMGEE</sequence>
<dbReference type="EMBL" id="AACS02000001">
    <property type="protein sequence ID" value="EAU93523.2"/>
    <property type="molecule type" value="Genomic_DNA"/>
</dbReference>
<dbReference type="InParanoid" id="A8MZU8"/>
<evidence type="ECO:0000313" key="1">
    <source>
        <dbReference type="EMBL" id="EAU93523.2"/>
    </source>
</evidence>
<gene>
    <name evidence="1" type="ORF">CC1G_02753</name>
</gene>
<reference evidence="1 2" key="1">
    <citation type="journal article" date="2010" name="Proc. Natl. Acad. Sci. U.S.A.">
        <title>Insights into evolution of multicellular fungi from the assembled chromosomes of the mushroom Coprinopsis cinerea (Coprinus cinereus).</title>
        <authorList>
            <person name="Stajich J.E."/>
            <person name="Wilke S.K."/>
            <person name="Ahren D."/>
            <person name="Au C.H."/>
            <person name="Birren B.W."/>
            <person name="Borodovsky M."/>
            <person name="Burns C."/>
            <person name="Canback B."/>
            <person name="Casselton L.A."/>
            <person name="Cheng C.K."/>
            <person name="Deng J."/>
            <person name="Dietrich F.S."/>
            <person name="Fargo D.C."/>
            <person name="Farman M.L."/>
            <person name="Gathman A.C."/>
            <person name="Goldberg J."/>
            <person name="Guigo R."/>
            <person name="Hoegger P.J."/>
            <person name="Hooker J.B."/>
            <person name="Huggins A."/>
            <person name="James T.Y."/>
            <person name="Kamada T."/>
            <person name="Kilaru S."/>
            <person name="Kodira C."/>
            <person name="Kues U."/>
            <person name="Kupfer D."/>
            <person name="Kwan H.S."/>
            <person name="Lomsadze A."/>
            <person name="Li W."/>
            <person name="Lilly W.W."/>
            <person name="Ma L.J."/>
            <person name="Mackey A.J."/>
            <person name="Manning G."/>
            <person name="Martin F."/>
            <person name="Muraguchi H."/>
            <person name="Natvig D.O."/>
            <person name="Palmerini H."/>
            <person name="Ramesh M.A."/>
            <person name="Rehmeyer C.J."/>
            <person name="Roe B.A."/>
            <person name="Shenoy N."/>
            <person name="Stanke M."/>
            <person name="Ter-Hovhannisyan V."/>
            <person name="Tunlid A."/>
            <person name="Velagapudi R."/>
            <person name="Vision T.J."/>
            <person name="Zeng Q."/>
            <person name="Zolan M.E."/>
            <person name="Pukkila P.J."/>
        </authorList>
    </citation>
    <scope>NUCLEOTIDE SEQUENCE [LARGE SCALE GENOMIC DNA]</scope>
    <source>
        <strain evidence="2">Okayama-7 / 130 / ATCC MYA-4618 / FGSC 9003</strain>
    </source>
</reference>
<keyword evidence="2" id="KW-1185">Reference proteome</keyword>
<name>A8MZU8_COPC7</name>
<dbReference type="RefSeq" id="XP_001828172.2">
    <property type="nucleotide sequence ID" value="XM_001828120.2"/>
</dbReference>
<dbReference type="GeneID" id="6004597"/>
<dbReference type="KEGG" id="cci:CC1G_02753"/>
<protein>
    <submittedName>
        <fullName evidence="1">Uncharacterized protein</fullName>
    </submittedName>
</protein>
<evidence type="ECO:0000313" key="2">
    <source>
        <dbReference type="Proteomes" id="UP000001861"/>
    </source>
</evidence>
<dbReference type="VEuPathDB" id="FungiDB:CC1G_02753"/>
<comment type="caution">
    <text evidence="1">The sequence shown here is derived from an EMBL/GenBank/DDBJ whole genome shotgun (WGS) entry which is preliminary data.</text>
</comment>
<organism evidence="1 2">
    <name type="scientific">Coprinopsis cinerea (strain Okayama-7 / 130 / ATCC MYA-4618 / FGSC 9003)</name>
    <name type="common">Inky cap fungus</name>
    <name type="synonym">Hormographiella aspergillata</name>
    <dbReference type="NCBI Taxonomy" id="240176"/>
    <lineage>
        <taxon>Eukaryota</taxon>
        <taxon>Fungi</taxon>
        <taxon>Dikarya</taxon>
        <taxon>Basidiomycota</taxon>
        <taxon>Agaricomycotina</taxon>
        <taxon>Agaricomycetes</taxon>
        <taxon>Agaricomycetidae</taxon>
        <taxon>Agaricales</taxon>
        <taxon>Agaricineae</taxon>
        <taxon>Psathyrellaceae</taxon>
        <taxon>Coprinopsis</taxon>
    </lineage>
</organism>
<proteinExistence type="predicted"/>
<dbReference type="HOGENOM" id="CLU_676162_0_0_1"/>
<dbReference type="Proteomes" id="UP000001861">
    <property type="component" value="Unassembled WGS sequence"/>
</dbReference>
<dbReference type="AlphaFoldDB" id="A8MZU8"/>
<accession>A8MZU8</accession>